<keyword evidence="2" id="KW-0315">Glutamine amidotransferase</keyword>
<dbReference type="GO" id="GO:0016740">
    <property type="term" value="F:transferase activity"/>
    <property type="evidence" value="ECO:0007669"/>
    <property type="project" value="UniProtKB-KW"/>
</dbReference>
<keyword evidence="3" id="KW-1185">Reference proteome</keyword>
<dbReference type="RefSeq" id="WP_179428020.1">
    <property type="nucleotide sequence ID" value="NZ_JACBZP010000001.1"/>
</dbReference>
<dbReference type="CDD" id="cd01741">
    <property type="entry name" value="GATase1_1"/>
    <property type="match status" value="1"/>
</dbReference>
<accession>A0A7Z0IHQ6</accession>
<sequence>MADDDQHGRHGVTARPEPRVLVVEHETNAGIGLVGERLDAAGVTVVTVGPERGKAVPHSAEDFNGVIVLGGLPGPADDDEAPWLPDVRALIAWCLESETPLLGSCLGAQMLAYVAGGTVAGVRNGPEVGVCSVDFMPAARQDAVLESLPAEACAVQWHWLEIIDLPGDAVLLGSSGKCPNQAFRIGPCAWGVQFHLEALAPTVAAWARSDRDDLRDLGLTSSGVIDDARRKEPLLRETWATVADRWIDVVRRREGTAAGTVQ</sequence>
<dbReference type="SUPFAM" id="SSF52317">
    <property type="entry name" value="Class I glutamine amidotransferase-like"/>
    <property type="match status" value="1"/>
</dbReference>
<gene>
    <name evidence="2" type="ORF">BJY26_002097</name>
</gene>
<dbReference type="GO" id="GO:0005829">
    <property type="term" value="C:cytosol"/>
    <property type="evidence" value="ECO:0007669"/>
    <property type="project" value="TreeGrafter"/>
</dbReference>
<reference evidence="2 3" key="1">
    <citation type="submission" date="2020-07" db="EMBL/GenBank/DDBJ databases">
        <title>Sequencing the genomes of 1000 actinobacteria strains.</title>
        <authorList>
            <person name="Klenk H.-P."/>
        </authorList>
    </citation>
    <scope>NUCLEOTIDE SEQUENCE [LARGE SCALE GENOMIC DNA]</scope>
    <source>
        <strain evidence="2 3">DSM 26341</strain>
    </source>
</reference>
<dbReference type="InterPro" id="IPR017926">
    <property type="entry name" value="GATASE"/>
</dbReference>
<name>A0A7Z0IHQ6_9MICO</name>
<evidence type="ECO:0000259" key="1">
    <source>
        <dbReference type="Pfam" id="PF00117"/>
    </source>
</evidence>
<dbReference type="Proteomes" id="UP000539111">
    <property type="component" value="Unassembled WGS sequence"/>
</dbReference>
<dbReference type="PANTHER" id="PTHR42695:SF5">
    <property type="entry name" value="GLUTAMINE AMIDOTRANSFERASE YLR126C-RELATED"/>
    <property type="match status" value="1"/>
</dbReference>
<dbReference type="EMBL" id="JACBZP010000001">
    <property type="protein sequence ID" value="NYI67791.1"/>
    <property type="molecule type" value="Genomic_DNA"/>
</dbReference>
<comment type="caution">
    <text evidence="2">The sequence shown here is derived from an EMBL/GenBank/DDBJ whole genome shotgun (WGS) entry which is preliminary data.</text>
</comment>
<dbReference type="AlphaFoldDB" id="A0A7Z0IHQ6"/>
<dbReference type="Pfam" id="PF00117">
    <property type="entry name" value="GATase"/>
    <property type="match status" value="1"/>
</dbReference>
<feature type="domain" description="Glutamine amidotransferase" evidence="1">
    <location>
        <begin position="41"/>
        <end position="198"/>
    </location>
</feature>
<dbReference type="PANTHER" id="PTHR42695">
    <property type="entry name" value="GLUTAMINE AMIDOTRANSFERASE YLR126C-RELATED"/>
    <property type="match status" value="1"/>
</dbReference>
<dbReference type="Gene3D" id="3.40.50.880">
    <property type="match status" value="1"/>
</dbReference>
<dbReference type="PROSITE" id="PS51273">
    <property type="entry name" value="GATASE_TYPE_1"/>
    <property type="match status" value="1"/>
</dbReference>
<evidence type="ECO:0000313" key="2">
    <source>
        <dbReference type="EMBL" id="NYI67791.1"/>
    </source>
</evidence>
<dbReference type="InterPro" id="IPR044992">
    <property type="entry name" value="ChyE-like"/>
</dbReference>
<evidence type="ECO:0000313" key="3">
    <source>
        <dbReference type="Proteomes" id="UP000539111"/>
    </source>
</evidence>
<organism evidence="2 3">
    <name type="scientific">Spelaeicoccus albus</name>
    <dbReference type="NCBI Taxonomy" id="1280376"/>
    <lineage>
        <taxon>Bacteria</taxon>
        <taxon>Bacillati</taxon>
        <taxon>Actinomycetota</taxon>
        <taxon>Actinomycetes</taxon>
        <taxon>Micrococcales</taxon>
        <taxon>Brevibacteriaceae</taxon>
        <taxon>Spelaeicoccus</taxon>
    </lineage>
</organism>
<keyword evidence="2" id="KW-0808">Transferase</keyword>
<protein>
    <submittedName>
        <fullName evidence="2">GMP synthase-like glutamine amidotransferase</fullName>
    </submittedName>
</protein>
<dbReference type="InterPro" id="IPR029062">
    <property type="entry name" value="Class_I_gatase-like"/>
</dbReference>
<proteinExistence type="predicted"/>